<dbReference type="Pfam" id="PF05193">
    <property type="entry name" value="Peptidase_M16_C"/>
    <property type="match status" value="2"/>
</dbReference>
<keyword evidence="6" id="KW-0732">Signal</keyword>
<evidence type="ECO:0000313" key="9">
    <source>
        <dbReference type="EMBL" id="AVR47199.1"/>
    </source>
</evidence>
<dbReference type="InterPro" id="IPR050626">
    <property type="entry name" value="Peptidase_M16"/>
</dbReference>
<feature type="chain" id="PRO_5015322342" description="Peptidase M16" evidence="6">
    <location>
        <begin position="20"/>
        <end position="934"/>
    </location>
</feature>
<dbReference type="GO" id="GO:0008237">
    <property type="term" value="F:metallopeptidase activity"/>
    <property type="evidence" value="ECO:0007669"/>
    <property type="project" value="UniProtKB-KW"/>
</dbReference>
<sequence length="934" mass="108006">MRQTLKIFVLVLLTQVLWAQNSDKNERDGFSDPTLKSGRLENGFRYFVKKIDGVQQIYTSLIVNAGSSQEEKDQNNLAHLLEHMASNGTKNFPNLRGDPNFLSRMKMKPMDMLAFIGGNKTTYSFRFPKEVSFALDTSLAYYHDIASGKVLFDDEAVMGERKTLYQEHILGGNPAWLYSKLKIENSLTGRTNGPEPKDLENTIMNSSTKDLKRFYKDWYRPDLLVLTVIGDIKNTDEVVNKIREKFKDLKMPDTLRTKRNYYKNYLESSNSFMVLENPGPLNEKLTPETALQFYYRNPDIYFEKFSDKENKILWELLSSMIHNRLKSEELNYGTKFSSTIYPSEELPVIELDVKTTGEVENTIKKVFNMLAAISSYGFRNEEWETVKRKKIEYLQNRNYNSIDVWADAIENHIVEKTPLPDKNDQSDLTFLKNLDIGKINNLANELRWLPNDIAIIRPNGSKKDNFSELLIRQWINEGMAHPKRFNPLKAPQQLMSSTEISKLEKATISSRSFGDYNEDIIKLNNGVKIILKDLKPEKGWYKDKIIIHGFSLFGASCFGERDMESMFSPVIIQNSGLGNYNKFEIQKLLSNTSIPFGIRNYIEQNETGVMAEVSPEDVELALQLIYLSFTEPRFDNAAFEDWKMIEEKRFRRTGNSNNDFIDLINQENNNFKIPQGGARYWQSLLVNNKEAFRKYKALHASARNFTFILTGDFKKKTVLPLLQKYLGSLPNSKQPLRCEKSKNSKLTNFSGTKNFYLSAPVGAKFLSIQFKSESEQNSFQEVVNLELLKNAIHLMLKRLRYEQNLGVYSYSVSALVDRENNSKTIQVYLQTNEKDFAEVIESCNDVFDELRTDIIPKALLNSVKDLFHIPKLEDNKNNTATQASLYDHYRYGVPFINPEEVQKYRDNFNEKKLQQIAIEYLNANRKLVIIGSSK</sequence>
<dbReference type="KEGG" id="grs:C7S20_19170"/>
<gene>
    <name evidence="9" type="ORF">C7S20_19170</name>
</gene>
<keyword evidence="10" id="KW-1185">Reference proteome</keyword>
<reference evidence="10" key="1">
    <citation type="submission" date="2018-03" db="EMBL/GenBank/DDBJ databases">
        <title>Gramella fulva sp. nov., isolated from a dry surface of tidal flat.</title>
        <authorList>
            <person name="Hwang S.H."/>
            <person name="Hwang W.M."/>
            <person name="Kang K."/>
            <person name="Ahn T.-Y."/>
        </authorList>
    </citation>
    <scope>NUCLEOTIDE SEQUENCE [LARGE SCALE GENOMIC DNA]</scope>
    <source>
        <strain evidence="10">SH35</strain>
    </source>
</reference>
<dbReference type="InterPro" id="IPR011765">
    <property type="entry name" value="Pept_M16_N"/>
</dbReference>
<evidence type="ECO:0000256" key="1">
    <source>
        <dbReference type="ARBA" id="ARBA00007261"/>
    </source>
</evidence>
<evidence type="ECO:0000256" key="6">
    <source>
        <dbReference type="SAM" id="SignalP"/>
    </source>
</evidence>
<dbReference type="SUPFAM" id="SSF63411">
    <property type="entry name" value="LuxS/MPP-like metallohydrolase"/>
    <property type="match status" value="4"/>
</dbReference>
<dbReference type="InterPro" id="IPR011249">
    <property type="entry name" value="Metalloenz_LuxS/M16"/>
</dbReference>
<dbReference type="GO" id="GO:0006508">
    <property type="term" value="P:proteolysis"/>
    <property type="evidence" value="ECO:0007669"/>
    <property type="project" value="UniProtKB-KW"/>
</dbReference>
<dbReference type="EMBL" id="CP028136">
    <property type="protein sequence ID" value="AVR47199.1"/>
    <property type="molecule type" value="Genomic_DNA"/>
</dbReference>
<feature type="signal peptide" evidence="6">
    <location>
        <begin position="1"/>
        <end position="19"/>
    </location>
</feature>
<dbReference type="PANTHER" id="PTHR43690:SF17">
    <property type="entry name" value="PROTEIN YHJJ"/>
    <property type="match status" value="1"/>
</dbReference>
<name>A0A2R3ZAA0_9FLAO</name>
<dbReference type="Pfam" id="PF00675">
    <property type="entry name" value="Peptidase_M16"/>
    <property type="match status" value="1"/>
</dbReference>
<evidence type="ECO:0000259" key="8">
    <source>
        <dbReference type="Pfam" id="PF05193"/>
    </source>
</evidence>
<evidence type="ECO:0000256" key="5">
    <source>
        <dbReference type="ARBA" id="ARBA00023049"/>
    </source>
</evidence>
<evidence type="ECO:0000256" key="2">
    <source>
        <dbReference type="ARBA" id="ARBA00022670"/>
    </source>
</evidence>
<evidence type="ECO:0000256" key="3">
    <source>
        <dbReference type="ARBA" id="ARBA00022801"/>
    </source>
</evidence>
<dbReference type="GO" id="GO:0046872">
    <property type="term" value="F:metal ion binding"/>
    <property type="evidence" value="ECO:0007669"/>
    <property type="project" value="InterPro"/>
</dbReference>
<dbReference type="PANTHER" id="PTHR43690">
    <property type="entry name" value="NARDILYSIN"/>
    <property type="match status" value="1"/>
</dbReference>
<protein>
    <recommendedName>
        <fullName evidence="11">Peptidase M16</fullName>
    </recommendedName>
</protein>
<comment type="similarity">
    <text evidence="1">Belongs to the peptidase M16 family.</text>
</comment>
<dbReference type="AlphaFoldDB" id="A0A2R3ZAA0"/>
<proteinExistence type="inferred from homology"/>
<dbReference type="Proteomes" id="UP000241507">
    <property type="component" value="Chromosome"/>
</dbReference>
<keyword evidence="5" id="KW-0482">Metalloprotease</keyword>
<dbReference type="RefSeq" id="WP_107013965.1">
    <property type="nucleotide sequence ID" value="NZ_CP028136.1"/>
</dbReference>
<feature type="domain" description="Peptidase M16 C-terminal" evidence="8">
    <location>
        <begin position="209"/>
        <end position="389"/>
    </location>
</feature>
<feature type="domain" description="Peptidase M16 C-terminal" evidence="8">
    <location>
        <begin position="689"/>
        <end position="865"/>
    </location>
</feature>
<accession>A0A2R3ZAA0</accession>
<dbReference type="Gene3D" id="3.30.830.10">
    <property type="entry name" value="Metalloenzyme, LuxS/M16 peptidase-like"/>
    <property type="match status" value="4"/>
</dbReference>
<evidence type="ECO:0000313" key="10">
    <source>
        <dbReference type="Proteomes" id="UP000241507"/>
    </source>
</evidence>
<organism evidence="9 10">
    <name type="scientific">Christiangramia fulva</name>
    <dbReference type="NCBI Taxonomy" id="2126553"/>
    <lineage>
        <taxon>Bacteria</taxon>
        <taxon>Pseudomonadati</taxon>
        <taxon>Bacteroidota</taxon>
        <taxon>Flavobacteriia</taxon>
        <taxon>Flavobacteriales</taxon>
        <taxon>Flavobacteriaceae</taxon>
        <taxon>Christiangramia</taxon>
    </lineage>
</organism>
<keyword evidence="2" id="KW-0645">Protease</keyword>
<evidence type="ECO:0000256" key="4">
    <source>
        <dbReference type="ARBA" id="ARBA00022833"/>
    </source>
</evidence>
<evidence type="ECO:0000259" key="7">
    <source>
        <dbReference type="Pfam" id="PF00675"/>
    </source>
</evidence>
<keyword evidence="3" id="KW-0378">Hydrolase</keyword>
<keyword evidence="4" id="KW-0862">Zinc</keyword>
<evidence type="ECO:0008006" key="11">
    <source>
        <dbReference type="Google" id="ProtNLM"/>
    </source>
</evidence>
<feature type="domain" description="Peptidase M16 N-terminal" evidence="7">
    <location>
        <begin position="55"/>
        <end position="167"/>
    </location>
</feature>
<dbReference type="InterPro" id="IPR007863">
    <property type="entry name" value="Peptidase_M16_C"/>
</dbReference>
<dbReference type="OrthoDB" id="9811314at2"/>